<dbReference type="InterPro" id="IPR023997">
    <property type="entry name" value="TonB-dep_OMP_SusC/RagA_CS"/>
</dbReference>
<keyword evidence="2" id="KW-1134">Transmembrane beta strand</keyword>
<dbReference type="InterPro" id="IPR008969">
    <property type="entry name" value="CarboxyPept-like_regulatory"/>
</dbReference>
<dbReference type="Pfam" id="PF07715">
    <property type="entry name" value="Plug"/>
    <property type="match status" value="1"/>
</dbReference>
<dbReference type="GO" id="GO:0044718">
    <property type="term" value="P:siderophore transmembrane transport"/>
    <property type="evidence" value="ECO:0007669"/>
    <property type="project" value="TreeGrafter"/>
</dbReference>
<dbReference type="AlphaFoldDB" id="A0A4Q6XN04"/>
<comment type="subcellular location">
    <subcellularLocation>
        <location evidence="2">Cell outer membrane</location>
        <topology evidence="2">Multi-pass membrane protein</topology>
    </subcellularLocation>
</comment>
<accession>A0A4Q6XN04</accession>
<dbReference type="SUPFAM" id="SSF49464">
    <property type="entry name" value="Carboxypeptidase regulatory domain-like"/>
    <property type="match status" value="1"/>
</dbReference>
<dbReference type="GO" id="GO:0009279">
    <property type="term" value="C:cell outer membrane"/>
    <property type="evidence" value="ECO:0007669"/>
    <property type="project" value="UniProtKB-SubCell"/>
</dbReference>
<feature type="chain" id="PRO_5020949483" evidence="3">
    <location>
        <begin position="20"/>
        <end position="1037"/>
    </location>
</feature>
<keyword evidence="2" id="KW-0472">Membrane</keyword>
<dbReference type="Proteomes" id="UP000292855">
    <property type="component" value="Unassembled WGS sequence"/>
</dbReference>
<keyword evidence="2" id="KW-0813">Transport</keyword>
<dbReference type="GO" id="GO:0015344">
    <property type="term" value="F:siderophore uptake transmembrane transporter activity"/>
    <property type="evidence" value="ECO:0007669"/>
    <property type="project" value="TreeGrafter"/>
</dbReference>
<feature type="domain" description="TonB-dependent receptor plug" evidence="4">
    <location>
        <begin position="114"/>
        <end position="213"/>
    </location>
</feature>
<dbReference type="PANTHER" id="PTHR30069:SF29">
    <property type="entry name" value="HEMOGLOBIN AND HEMOGLOBIN-HAPTOGLOBIN-BINDING PROTEIN 1-RELATED"/>
    <property type="match status" value="1"/>
</dbReference>
<feature type="signal peptide" evidence="3">
    <location>
        <begin position="1"/>
        <end position="19"/>
    </location>
</feature>
<dbReference type="FunFam" id="2.170.130.10:FF:000003">
    <property type="entry name" value="SusC/RagA family TonB-linked outer membrane protein"/>
    <property type="match status" value="1"/>
</dbReference>
<dbReference type="Gene3D" id="2.60.40.1120">
    <property type="entry name" value="Carboxypeptidase-like, regulatory domain"/>
    <property type="match status" value="1"/>
</dbReference>
<organism evidence="5 6">
    <name type="scientific">Sphingobacterium corticibacterium</name>
    <dbReference type="NCBI Taxonomy" id="2484746"/>
    <lineage>
        <taxon>Bacteria</taxon>
        <taxon>Pseudomonadati</taxon>
        <taxon>Bacteroidota</taxon>
        <taxon>Sphingobacteriia</taxon>
        <taxon>Sphingobacteriales</taxon>
        <taxon>Sphingobacteriaceae</taxon>
        <taxon>Sphingobacterium</taxon>
    </lineage>
</organism>
<keyword evidence="6" id="KW-1185">Reference proteome</keyword>
<evidence type="ECO:0000256" key="2">
    <source>
        <dbReference type="PROSITE-ProRule" id="PRU01360"/>
    </source>
</evidence>
<proteinExistence type="inferred from homology"/>
<comment type="caution">
    <text evidence="5">The sequence shown here is derived from an EMBL/GenBank/DDBJ whole genome shotgun (WGS) entry which is preliminary data.</text>
</comment>
<name>A0A4Q6XN04_9SPHI</name>
<reference evidence="5 6" key="1">
    <citation type="submission" date="2019-02" db="EMBL/GenBank/DDBJ databases">
        <authorList>
            <person name="Li Y."/>
        </authorList>
    </citation>
    <scope>NUCLEOTIDE SEQUENCE [LARGE SCALE GENOMIC DNA]</scope>
    <source>
        <strain evidence="5 6">30C10-4-7</strain>
    </source>
</reference>
<dbReference type="Pfam" id="PF13715">
    <property type="entry name" value="CarbopepD_reg_2"/>
    <property type="match status" value="1"/>
</dbReference>
<keyword evidence="2" id="KW-0998">Cell outer membrane</keyword>
<comment type="similarity">
    <text evidence="2">Belongs to the TonB-dependent receptor family.</text>
</comment>
<dbReference type="PANTHER" id="PTHR30069">
    <property type="entry name" value="TONB-DEPENDENT OUTER MEMBRANE RECEPTOR"/>
    <property type="match status" value="1"/>
</dbReference>
<dbReference type="RefSeq" id="WP_130142487.1">
    <property type="nucleotide sequence ID" value="NZ_SGIT01000003.1"/>
</dbReference>
<dbReference type="InterPro" id="IPR023996">
    <property type="entry name" value="TonB-dep_OMP_SusC/RagA"/>
</dbReference>
<dbReference type="PROSITE" id="PS52016">
    <property type="entry name" value="TONB_DEPENDENT_REC_3"/>
    <property type="match status" value="1"/>
</dbReference>
<keyword evidence="2" id="KW-0812">Transmembrane</keyword>
<gene>
    <name evidence="5" type="ORF">EWE74_15345</name>
</gene>
<dbReference type="Gene3D" id="2.170.130.10">
    <property type="entry name" value="TonB-dependent receptor, plug domain"/>
    <property type="match status" value="1"/>
</dbReference>
<sequence length="1037" mass="116506">MKKLLFSILACFMSICLCAQNVTVKGKVTDEMGEPLPGISIRLKGSGLAAQTNVDGNYTIQAKDSNSILEFSYLGFIPQEIKIGLRTVIDVVLVSSNTGLDEVVVVGYGTQKRETVAGSVAAISGDELRTTKTQNVQNMMTGKLPGVRVVQRTSEPGEFNNQFDIRGFGNPLIVIDGVPRDNITRLNPNEIESISVLKDASAAIYGVRAANGVILITTKQGKGKPKIEYSGYWGYQTPIGFPKPVGAIDRMTLMNEKSMNNVESPVITYDESEFEAYRNGTRVSTDWHDIILRRWSPQQEHNISTAGSTKDDDITYFVNLGYTNQSGLWRSNVTKYDRYNVRSNISAKISQRLRASLNINGVLDESKRQQTPTWEVFSALWRAQPTEPYYANNDPDYLFKPLFRHVGALTEESISGYNKNKNNWIQSQFSLEYDIPHIEGLKAKGTFSYDRRLTDNTNYRKEYNTYLFDESTYTYLVTGNNTPQQITRNYGSNPQTLLNLSLTYNKTIAERHNIGALALYEETTYDGDNFNASRELALPLDYLFAGNALNQQGTSNASGVYRNTNKAFAGRINYDFDGKYIVEGTIRRDGSSKFTENKKWGIFPSVLLAWRISEEPFIKNNASLSFINNIKLRGSYGEMGDDAANSNQDINGYTYPFVGNPTQLPSGAVFDDVFVSSLWPTVLPNVNLTWYTVQTSNIGIDADLWNGKLGINFDMFKRNRQGLLATRLVTLPATFGASLPQQNLNKDQTSGAELALSHRNILFHDLGIHISANVNYTRTKVIFQERNMDGSRYAQWRNNPVNRYNDIWWGWGDGGQFTSYEEIANAPYFVGRAALPGDYVYEDWNNDGVIDDLDRHPIATGTNRGDGTRHNFPLITYGFTLGADYKGFDMNLLFQGGAMSYVSYPEQLSQPLGWDGNALNMFMNRWHPLDPLADPFNPSTEWNAGYYAYTGRGVDANSERNIQNGTYLRLKSAELGYTLPLKICERIGTRNVRLYTSAYNLFTITKVKFLDPEHPSELYGAMYPITRTVNFGASISF</sequence>
<evidence type="ECO:0000313" key="5">
    <source>
        <dbReference type="EMBL" id="RZF58702.1"/>
    </source>
</evidence>
<dbReference type="InterPro" id="IPR039426">
    <property type="entry name" value="TonB-dep_rcpt-like"/>
</dbReference>
<evidence type="ECO:0000256" key="1">
    <source>
        <dbReference type="ARBA" id="ARBA00022729"/>
    </source>
</evidence>
<evidence type="ECO:0000256" key="3">
    <source>
        <dbReference type="SAM" id="SignalP"/>
    </source>
</evidence>
<dbReference type="EMBL" id="SGIT01000003">
    <property type="protein sequence ID" value="RZF58702.1"/>
    <property type="molecule type" value="Genomic_DNA"/>
</dbReference>
<evidence type="ECO:0000313" key="6">
    <source>
        <dbReference type="Proteomes" id="UP000292855"/>
    </source>
</evidence>
<evidence type="ECO:0000259" key="4">
    <source>
        <dbReference type="Pfam" id="PF07715"/>
    </source>
</evidence>
<dbReference type="NCBIfam" id="TIGR04057">
    <property type="entry name" value="SusC_RagA_signa"/>
    <property type="match status" value="1"/>
</dbReference>
<keyword evidence="1 3" id="KW-0732">Signal</keyword>
<dbReference type="InterPro" id="IPR012910">
    <property type="entry name" value="Plug_dom"/>
</dbReference>
<dbReference type="NCBIfam" id="TIGR04056">
    <property type="entry name" value="OMP_RagA_SusC"/>
    <property type="match status" value="1"/>
</dbReference>
<dbReference type="SUPFAM" id="SSF56935">
    <property type="entry name" value="Porins"/>
    <property type="match status" value="1"/>
</dbReference>
<protein>
    <submittedName>
        <fullName evidence="5">TonB-dependent receptor</fullName>
    </submittedName>
</protein>
<dbReference type="InterPro" id="IPR037066">
    <property type="entry name" value="Plug_dom_sf"/>
</dbReference>
<dbReference type="OrthoDB" id="9768177at2"/>
<keyword evidence="5" id="KW-0675">Receptor</keyword>